<dbReference type="Proteomes" id="UP000008022">
    <property type="component" value="Unassembled WGS sequence"/>
</dbReference>
<name>A0A0E0QFR1_ORYRU</name>
<proteinExistence type="predicted"/>
<organism evidence="2 3">
    <name type="scientific">Oryza rufipogon</name>
    <name type="common">Brownbeard rice</name>
    <name type="synonym">Asian wild rice</name>
    <dbReference type="NCBI Taxonomy" id="4529"/>
    <lineage>
        <taxon>Eukaryota</taxon>
        <taxon>Viridiplantae</taxon>
        <taxon>Streptophyta</taxon>
        <taxon>Embryophyta</taxon>
        <taxon>Tracheophyta</taxon>
        <taxon>Spermatophyta</taxon>
        <taxon>Magnoliopsida</taxon>
        <taxon>Liliopsida</taxon>
        <taxon>Poales</taxon>
        <taxon>Poaceae</taxon>
        <taxon>BOP clade</taxon>
        <taxon>Oryzoideae</taxon>
        <taxon>Oryzeae</taxon>
        <taxon>Oryzinae</taxon>
        <taxon>Oryza</taxon>
    </lineage>
</organism>
<evidence type="ECO:0000256" key="1">
    <source>
        <dbReference type="SAM" id="MobiDB-lite"/>
    </source>
</evidence>
<feature type="region of interest" description="Disordered" evidence="1">
    <location>
        <begin position="1"/>
        <end position="22"/>
    </location>
</feature>
<accession>A0A0E0QFR1</accession>
<dbReference type="Gramene" id="ORUFI08G07150.1">
    <property type="protein sequence ID" value="ORUFI08G07150.1"/>
    <property type="gene ID" value="ORUFI08G07150"/>
</dbReference>
<keyword evidence="3" id="KW-1185">Reference proteome</keyword>
<evidence type="ECO:0000313" key="3">
    <source>
        <dbReference type="Proteomes" id="UP000008022"/>
    </source>
</evidence>
<protein>
    <submittedName>
        <fullName evidence="2">Uncharacterized protein</fullName>
    </submittedName>
</protein>
<dbReference type="AlphaFoldDB" id="A0A0E0QFR1"/>
<dbReference type="EnsemblPlants" id="ORUFI08G07150.1">
    <property type="protein sequence ID" value="ORUFI08G07150.1"/>
    <property type="gene ID" value="ORUFI08G07150"/>
</dbReference>
<evidence type="ECO:0000313" key="2">
    <source>
        <dbReference type="EnsemblPlants" id="ORUFI08G07150.1"/>
    </source>
</evidence>
<reference evidence="2" key="2">
    <citation type="submission" date="2015-06" db="UniProtKB">
        <authorList>
            <consortium name="EnsemblPlants"/>
        </authorList>
    </citation>
    <scope>IDENTIFICATION</scope>
</reference>
<reference evidence="3" key="1">
    <citation type="submission" date="2013-06" db="EMBL/GenBank/DDBJ databases">
        <authorList>
            <person name="Zhao Q."/>
        </authorList>
    </citation>
    <scope>NUCLEOTIDE SEQUENCE</scope>
    <source>
        <strain evidence="3">cv. W1943</strain>
    </source>
</reference>
<dbReference type="HOGENOM" id="CLU_170650_0_0_1"/>
<sequence length="114" mass="12778">MALAGSARQNENRSRSAARVPQGLKRTEITAAVAAYRYYQISRMVVVSGRAGRLQNMSTQRHNPTAPAERIYTQGEGSLFYKLTNTEFCDRVKASNKNSIYTATILKNSIYCYC</sequence>